<organism evidence="1 2">
    <name type="scientific">Nematocida parisii (strain ERTm3)</name>
    <name type="common">Nematode killer fungus</name>
    <dbReference type="NCBI Taxonomy" id="935791"/>
    <lineage>
        <taxon>Eukaryota</taxon>
        <taxon>Fungi</taxon>
        <taxon>Fungi incertae sedis</taxon>
        <taxon>Microsporidia</taxon>
        <taxon>Nematocida</taxon>
    </lineage>
</organism>
<keyword evidence="2" id="KW-1185">Reference proteome</keyword>
<dbReference type="Proteomes" id="UP000002872">
    <property type="component" value="Unassembled WGS sequence"/>
</dbReference>
<dbReference type="InParanoid" id="I3ECZ7"/>
<gene>
    <name evidence="1" type="ORF">NEQG_02713</name>
</gene>
<protein>
    <submittedName>
        <fullName evidence="1">Uncharacterized protein</fullName>
    </submittedName>
</protein>
<dbReference type="VEuPathDB" id="MicrosporidiaDB:NEQG_02713"/>
<evidence type="ECO:0000313" key="1">
    <source>
        <dbReference type="EMBL" id="EIJ87094.1"/>
    </source>
</evidence>
<accession>I3ECZ7</accession>
<name>I3ECZ7_NEMP3</name>
<dbReference type="AlphaFoldDB" id="I3ECZ7"/>
<dbReference type="EMBL" id="GL870901">
    <property type="protein sequence ID" value="EIJ87094.1"/>
    <property type="molecule type" value="Genomic_DNA"/>
</dbReference>
<proteinExistence type="predicted"/>
<dbReference type="HOGENOM" id="CLU_1582391_0_0_1"/>
<evidence type="ECO:0000313" key="2">
    <source>
        <dbReference type="Proteomes" id="UP000002872"/>
    </source>
</evidence>
<feature type="non-terminal residue" evidence="1">
    <location>
        <position position="1"/>
    </location>
</feature>
<sequence>FSIPTSSFSSAVSPSRLEPIISNDFSIPSKCSSFFTSSSTKIAGVEPELWPAAGGVVVETAFISSMDLDSSLESIISNDDALDPSSSAEIPDVKLDLWSAAGGVMMVATAFSSSTGTGPLTGSIISNGDALDSGCFSSSSFFFFSSSSSSSFIRAVCCKPFSFLTLVNC</sequence>
<reference evidence="1" key="1">
    <citation type="submission" date="2011-01" db="EMBL/GenBank/DDBJ databases">
        <title>The Genome Sequence of Nematocida parisii strain ERTm3.</title>
        <authorList>
            <consortium name="The Broad Institute Genome Sequencing Platform"/>
            <consortium name="The Broad Institute Genome Sequencing Center for Infectious Disease"/>
            <person name="Cuomo C."/>
            <person name="Troemel E."/>
            <person name="Young S.K."/>
            <person name="Zeng Q."/>
            <person name="Gargeya S."/>
            <person name="Fitzgerald M."/>
            <person name="Haas B."/>
            <person name="Abouelleil A."/>
            <person name="Alvarado L."/>
            <person name="Arachchi H.M."/>
            <person name="Berlin A."/>
            <person name="Chapman S.B."/>
            <person name="Gearin G."/>
            <person name="Goldberg J."/>
            <person name="Griggs A."/>
            <person name="Gujja S."/>
            <person name="Hansen M."/>
            <person name="Heiman D."/>
            <person name="Howarth C."/>
            <person name="Larimer J."/>
            <person name="Lui A."/>
            <person name="MacDonald P.J.P."/>
            <person name="McCowen C."/>
            <person name="Montmayeur A."/>
            <person name="Murphy C."/>
            <person name="Neiman D."/>
            <person name="Pearson M."/>
            <person name="Priest M."/>
            <person name="Roberts A."/>
            <person name="Saif S."/>
            <person name="Shea T."/>
            <person name="Sisk P."/>
            <person name="Stolte C."/>
            <person name="Sykes S."/>
            <person name="Wortman J."/>
            <person name="Nusbaum C."/>
            <person name="Birren B."/>
        </authorList>
    </citation>
    <scope>NUCLEOTIDE SEQUENCE</scope>
    <source>
        <strain evidence="1">ERTm3</strain>
    </source>
</reference>